<feature type="transmembrane region" description="Helical" evidence="4">
    <location>
        <begin position="168"/>
        <end position="187"/>
    </location>
</feature>
<feature type="domain" description="Major facilitator superfamily (MFS) profile" evidence="5">
    <location>
        <begin position="31"/>
        <end position="438"/>
    </location>
</feature>
<sequence length="446" mass="47896">MVPGLSAVQDQHEVRFHTRLLDAFRGAGGRNVFLLGLVSFFTDVSSEMIYPLLPVFLAALAPAQTALFIGLMDGLAESTSALLKIIAGSLSDRMQNRRLPAIIGYAISTFSRPAMALAGGPLAVVTLRFADRIGKGIRTPGRDALIRESAPPEYRGLAFSFHRAMDHAGAVLGPILALLILMLLTVLSPHGNSANDQEAGSLNSALLFSTGEGAVPVEHLRTVFLIALLPGLFALLALFFVREPRHEKASRHDRNGSLPRSFYGFAFSVFIFTLSNSSDLFLVYLAATRFQASSAALLLLWVGLHITKIVFSLPGGSLSDRLGRRPVIIAGWLVYAAVYAGFAFATEFRFYLLFLFLYGAYYGLTEGAEKAAVADYVSAARSGRAFGIYHAAVGFAALPASLLFGWIWTAFNAETAFLTGALIAVGAAVLLVFVPRPEVAHSHEGP</sequence>
<feature type="transmembrane region" description="Helical" evidence="4">
    <location>
        <begin position="348"/>
        <end position="365"/>
    </location>
</feature>
<keyword evidence="2 4" id="KW-1133">Transmembrane helix</keyword>
<evidence type="ECO:0000259" key="5">
    <source>
        <dbReference type="PROSITE" id="PS50850"/>
    </source>
</evidence>
<proteinExistence type="predicted"/>
<dbReference type="Pfam" id="PF07690">
    <property type="entry name" value="MFS_1"/>
    <property type="match status" value="1"/>
</dbReference>
<feature type="transmembrane region" description="Helical" evidence="4">
    <location>
        <begin position="222"/>
        <end position="241"/>
    </location>
</feature>
<accession>H2CDJ7</accession>
<protein>
    <submittedName>
        <fullName evidence="6">Major facilitator superfamily MFS_1</fullName>
    </submittedName>
</protein>
<feature type="transmembrane region" description="Helical" evidence="4">
    <location>
        <begin position="48"/>
        <end position="71"/>
    </location>
</feature>
<evidence type="ECO:0000256" key="1">
    <source>
        <dbReference type="ARBA" id="ARBA00022692"/>
    </source>
</evidence>
<dbReference type="PROSITE" id="PS50850">
    <property type="entry name" value="MFS"/>
    <property type="match status" value="1"/>
</dbReference>
<keyword evidence="7" id="KW-1185">Reference proteome</keyword>
<evidence type="ECO:0000313" key="7">
    <source>
        <dbReference type="Proteomes" id="UP000005737"/>
    </source>
</evidence>
<dbReference type="InterPro" id="IPR036259">
    <property type="entry name" value="MFS_trans_sf"/>
</dbReference>
<dbReference type="PANTHER" id="PTHR23518:SF2">
    <property type="entry name" value="MAJOR FACILITATOR SUPERFAMILY TRANSPORTER"/>
    <property type="match status" value="1"/>
</dbReference>
<evidence type="ECO:0000256" key="3">
    <source>
        <dbReference type="ARBA" id="ARBA00023136"/>
    </source>
</evidence>
<dbReference type="Proteomes" id="UP000005737">
    <property type="component" value="Unassembled WGS sequence"/>
</dbReference>
<evidence type="ECO:0000313" key="6">
    <source>
        <dbReference type="EMBL" id="EHQ06530.1"/>
    </source>
</evidence>
<reference evidence="6 7" key="1">
    <citation type="submission" date="2011-10" db="EMBL/GenBank/DDBJ databases">
        <title>The Improved High-Quality Draft genome of Leptonema illini DSM 21528.</title>
        <authorList>
            <consortium name="US DOE Joint Genome Institute (JGI-PGF)"/>
            <person name="Lucas S."/>
            <person name="Copeland A."/>
            <person name="Lapidus A."/>
            <person name="Glavina del Rio T."/>
            <person name="Dalin E."/>
            <person name="Tice H."/>
            <person name="Bruce D."/>
            <person name="Goodwin L."/>
            <person name="Pitluck S."/>
            <person name="Peters L."/>
            <person name="Mikhailova N."/>
            <person name="Held B."/>
            <person name="Kyrpides N."/>
            <person name="Mavromatis K."/>
            <person name="Ivanova N."/>
            <person name="Markowitz V."/>
            <person name="Cheng J.-F."/>
            <person name="Hugenholtz P."/>
            <person name="Woyke T."/>
            <person name="Wu D."/>
            <person name="Gronow S."/>
            <person name="Wellnitz S."/>
            <person name="Brambilla E.-M."/>
            <person name="Klenk H.-P."/>
            <person name="Eisen J.A."/>
        </authorList>
    </citation>
    <scope>NUCLEOTIDE SEQUENCE [LARGE SCALE GENOMIC DNA]</scope>
    <source>
        <strain evidence="6 7">DSM 21528</strain>
    </source>
</reference>
<feature type="transmembrane region" description="Helical" evidence="4">
    <location>
        <begin position="386"/>
        <end position="409"/>
    </location>
</feature>
<feature type="transmembrane region" description="Helical" evidence="4">
    <location>
        <begin position="415"/>
        <end position="434"/>
    </location>
</feature>
<dbReference type="InterPro" id="IPR011701">
    <property type="entry name" value="MFS"/>
</dbReference>
<dbReference type="GO" id="GO:0022857">
    <property type="term" value="F:transmembrane transporter activity"/>
    <property type="evidence" value="ECO:0007669"/>
    <property type="project" value="InterPro"/>
</dbReference>
<keyword evidence="1 4" id="KW-0812">Transmembrane</keyword>
<dbReference type="CDD" id="cd17370">
    <property type="entry name" value="MFS_MJ1317_like"/>
    <property type="match status" value="1"/>
</dbReference>
<feature type="transmembrane region" description="Helical" evidence="4">
    <location>
        <begin position="262"/>
        <end position="286"/>
    </location>
</feature>
<name>H2CDJ7_9LEPT</name>
<dbReference type="SUPFAM" id="SSF103473">
    <property type="entry name" value="MFS general substrate transporter"/>
    <property type="match status" value="1"/>
</dbReference>
<dbReference type="EMBL" id="JH597773">
    <property type="protein sequence ID" value="EHQ06530.1"/>
    <property type="molecule type" value="Genomic_DNA"/>
</dbReference>
<evidence type="ECO:0000256" key="4">
    <source>
        <dbReference type="SAM" id="Phobius"/>
    </source>
</evidence>
<dbReference type="InterPro" id="IPR020846">
    <property type="entry name" value="MFS_dom"/>
</dbReference>
<feature type="transmembrane region" description="Helical" evidence="4">
    <location>
        <begin position="323"/>
        <end position="342"/>
    </location>
</feature>
<dbReference type="Gene3D" id="1.20.1250.20">
    <property type="entry name" value="MFS general substrate transporter like domains"/>
    <property type="match status" value="2"/>
</dbReference>
<dbReference type="PANTHER" id="PTHR23518">
    <property type="entry name" value="C-METHYLTRANSFERASE"/>
    <property type="match status" value="1"/>
</dbReference>
<organism evidence="6 7">
    <name type="scientific">Leptonema illini DSM 21528</name>
    <dbReference type="NCBI Taxonomy" id="929563"/>
    <lineage>
        <taxon>Bacteria</taxon>
        <taxon>Pseudomonadati</taxon>
        <taxon>Spirochaetota</taxon>
        <taxon>Spirochaetia</taxon>
        <taxon>Leptospirales</taxon>
        <taxon>Leptospiraceae</taxon>
        <taxon>Leptonema</taxon>
    </lineage>
</organism>
<dbReference type="HOGENOM" id="CLU_040020_1_0_12"/>
<keyword evidence="3 4" id="KW-0472">Membrane</keyword>
<dbReference type="STRING" id="183.GCA_002009735_02836"/>
<feature type="transmembrane region" description="Helical" evidence="4">
    <location>
        <begin position="292"/>
        <end position="311"/>
    </location>
</feature>
<gene>
    <name evidence="6" type="ORF">Lepil_1847</name>
</gene>
<dbReference type="AlphaFoldDB" id="H2CDJ7"/>
<evidence type="ECO:0000256" key="2">
    <source>
        <dbReference type="ARBA" id="ARBA00022989"/>
    </source>
</evidence>